<accession>A0ABR2VPA8</accession>
<protein>
    <recommendedName>
        <fullName evidence="3">Sequence orphan</fullName>
    </recommendedName>
</protein>
<evidence type="ECO:0008006" key="3">
    <source>
        <dbReference type="Google" id="ProtNLM"/>
    </source>
</evidence>
<reference evidence="1 2" key="1">
    <citation type="submission" date="2023-04" db="EMBL/GenBank/DDBJ databases">
        <title>Genome of Basidiobolus ranarum AG-B5.</title>
        <authorList>
            <person name="Stajich J.E."/>
            <person name="Carter-House D."/>
            <person name="Gryganskyi A."/>
        </authorList>
    </citation>
    <scope>NUCLEOTIDE SEQUENCE [LARGE SCALE GENOMIC DNA]</scope>
    <source>
        <strain evidence="1 2">AG-B5</strain>
    </source>
</reference>
<gene>
    <name evidence="1" type="ORF">K7432_014602</name>
</gene>
<keyword evidence="2" id="KW-1185">Reference proteome</keyword>
<dbReference type="PANTHER" id="PTHR37845">
    <property type="entry name" value="SEQUENCE ORPHAN"/>
    <property type="match status" value="1"/>
</dbReference>
<dbReference type="InterPro" id="IPR038781">
    <property type="entry name" value="C365.16-ike"/>
</dbReference>
<evidence type="ECO:0000313" key="2">
    <source>
        <dbReference type="Proteomes" id="UP001479436"/>
    </source>
</evidence>
<dbReference type="PANTHER" id="PTHR37845:SF1">
    <property type="entry name" value="SEQUENCE ORPHAN"/>
    <property type="match status" value="1"/>
</dbReference>
<dbReference type="Proteomes" id="UP001479436">
    <property type="component" value="Unassembled WGS sequence"/>
</dbReference>
<organism evidence="1 2">
    <name type="scientific">Basidiobolus ranarum</name>
    <dbReference type="NCBI Taxonomy" id="34480"/>
    <lineage>
        <taxon>Eukaryota</taxon>
        <taxon>Fungi</taxon>
        <taxon>Fungi incertae sedis</taxon>
        <taxon>Zoopagomycota</taxon>
        <taxon>Entomophthoromycotina</taxon>
        <taxon>Basidiobolomycetes</taxon>
        <taxon>Basidiobolales</taxon>
        <taxon>Basidiobolaceae</taxon>
        <taxon>Basidiobolus</taxon>
    </lineage>
</organism>
<sequence length="278" mass="30763">MESSTTVIPSALSPVATSTNETEYKPRYDFKGLITTDVSAALVSSAFVAPLVAIIDRSVVSNASGRQTLGEGLREGLKDLFTAPHRFIRQPAFMIMFAVYSGTYITANTTETICNHYDRSWQLPKFITSSIANIGLSLLRDKLLTQWFGNSKPKPLPPLSYGCFVARDCLTIAASFNLPPLLAPMMEQRINLDRDQCEMLAQLVTPVGVQLLSTPLHLTGLDLYNRPDATSAQRAAFLKKECPATIAIRMVRILPAFSLGGVANKWMRMKGRERYRLN</sequence>
<evidence type="ECO:0000313" key="1">
    <source>
        <dbReference type="EMBL" id="KAK9687892.1"/>
    </source>
</evidence>
<proteinExistence type="predicted"/>
<name>A0ABR2VPA8_9FUNG</name>
<dbReference type="EMBL" id="JASJQH010008582">
    <property type="protein sequence ID" value="KAK9687892.1"/>
    <property type="molecule type" value="Genomic_DNA"/>
</dbReference>
<comment type="caution">
    <text evidence="1">The sequence shown here is derived from an EMBL/GenBank/DDBJ whole genome shotgun (WGS) entry which is preliminary data.</text>
</comment>